<feature type="transmembrane region" description="Helical" evidence="1">
    <location>
        <begin position="105"/>
        <end position="124"/>
    </location>
</feature>
<comment type="caution">
    <text evidence="2">The sequence shown here is derived from an EMBL/GenBank/DDBJ whole genome shotgun (WGS) entry which is preliminary data.</text>
</comment>
<proteinExistence type="predicted"/>
<sequence length="656" mass="69226">MANLDAWVAFIPTLLVTVAVLAVPGLALGFALRLRGWWLAAGAAPLSVSLIAVASILADWVSVQWSVAPVAALTAVAVVAAWAWQRWVGVRMPAATRRPMNGKRVVADVIAIALPLLIIGLIVAKGIGEPTLIAQRYDNFFHLNAIQYVLDTGSASPFWVGSMTAPGNLLFYPSGWHAVGSLIAQVAQSGVPAASNALVLVVAAAIWPLSIVALARTLFGSSRLITVAAGVLAAATPAFPYLPLHYGTLYPLFLGLALAPVGIATVVEAMRPHGGTRRQDRVLLVILLAPGIAVAHPGALLAVMALSVPALVALIWWLWRRFRTPRHRSTIAAGSVLLAGAGVLVLHFVRPPGSEIYWPATGSLATAIGEVLTAAVFGYPVALAFAVLIVLGIVRAARRPTYMGSIAVGMAVVGSILYVVVAGSANQTLRTWLTGPWYNNPPRLASIWALAAVPLAALGAMALARWIKRRIHRAAGRSLEVGHGIPALLVFALVLIAATQTNAAIKQAAADIHYVYGDGRDAGGPILSPGEYHLLEELDEYVPADAVIAGDPWTGTSFAYGMAGRKVLMPHLLMDESRWADIINSDFAADGDSPEMCKALKQTGVEYILDFDGGPFMENEGGFEGVENLRRSSYVALVAEEPGARLYKVTSCGGKR</sequence>
<name>A0ABR8W1V5_9MICO</name>
<feature type="transmembrane region" description="Helical" evidence="1">
    <location>
        <begin position="37"/>
        <end position="57"/>
    </location>
</feature>
<accession>A0ABR8W1V5</accession>
<keyword evidence="1" id="KW-0812">Transmembrane</keyword>
<feature type="transmembrane region" description="Helical" evidence="1">
    <location>
        <begin position="224"/>
        <end position="242"/>
    </location>
</feature>
<feature type="transmembrane region" description="Helical" evidence="1">
    <location>
        <begin position="63"/>
        <end position="84"/>
    </location>
</feature>
<organism evidence="2 3">
    <name type="scientific">Microbacterium commune</name>
    <dbReference type="NCBI Taxonomy" id="2762219"/>
    <lineage>
        <taxon>Bacteria</taxon>
        <taxon>Bacillati</taxon>
        <taxon>Actinomycetota</taxon>
        <taxon>Actinomycetes</taxon>
        <taxon>Micrococcales</taxon>
        <taxon>Microbacteriaceae</taxon>
        <taxon>Microbacterium</taxon>
    </lineage>
</organism>
<feature type="transmembrane region" description="Helical" evidence="1">
    <location>
        <begin position="479"/>
        <end position="498"/>
    </location>
</feature>
<dbReference type="InterPro" id="IPR046671">
    <property type="entry name" value="DUF6541"/>
</dbReference>
<feature type="transmembrane region" description="Helical" evidence="1">
    <location>
        <begin position="406"/>
        <end position="425"/>
    </location>
</feature>
<dbReference type="Proteomes" id="UP000611521">
    <property type="component" value="Unassembled WGS sequence"/>
</dbReference>
<dbReference type="EMBL" id="JACSPX010000001">
    <property type="protein sequence ID" value="MBD8011000.1"/>
    <property type="molecule type" value="Genomic_DNA"/>
</dbReference>
<evidence type="ECO:0000256" key="1">
    <source>
        <dbReference type="SAM" id="Phobius"/>
    </source>
</evidence>
<evidence type="ECO:0000313" key="2">
    <source>
        <dbReference type="EMBL" id="MBD8011000.1"/>
    </source>
</evidence>
<evidence type="ECO:0008006" key="4">
    <source>
        <dbReference type="Google" id="ProtNLM"/>
    </source>
</evidence>
<feature type="transmembrane region" description="Helical" evidence="1">
    <location>
        <begin position="301"/>
        <end position="319"/>
    </location>
</feature>
<gene>
    <name evidence="2" type="ORF">H9633_01640</name>
</gene>
<dbReference type="RefSeq" id="WP_191711861.1">
    <property type="nucleotide sequence ID" value="NZ_JACSPX010000001.1"/>
</dbReference>
<feature type="transmembrane region" description="Helical" evidence="1">
    <location>
        <begin position="197"/>
        <end position="215"/>
    </location>
</feature>
<keyword evidence="3" id="KW-1185">Reference proteome</keyword>
<evidence type="ECO:0000313" key="3">
    <source>
        <dbReference type="Proteomes" id="UP000611521"/>
    </source>
</evidence>
<feature type="transmembrane region" description="Helical" evidence="1">
    <location>
        <begin position="6"/>
        <end position="30"/>
    </location>
</feature>
<keyword evidence="1" id="KW-0472">Membrane</keyword>
<keyword evidence="1" id="KW-1133">Transmembrane helix</keyword>
<dbReference type="Pfam" id="PF20176">
    <property type="entry name" value="DUF6541"/>
    <property type="match status" value="1"/>
</dbReference>
<reference evidence="2 3" key="1">
    <citation type="submission" date="2020-08" db="EMBL/GenBank/DDBJ databases">
        <title>A Genomic Blueprint of the Chicken Gut Microbiome.</title>
        <authorList>
            <person name="Gilroy R."/>
            <person name="Ravi A."/>
            <person name="Getino M."/>
            <person name="Pursley I."/>
            <person name="Horton D.L."/>
            <person name="Alikhan N.-F."/>
            <person name="Baker D."/>
            <person name="Gharbi K."/>
            <person name="Hall N."/>
            <person name="Watson M."/>
            <person name="Adriaenssens E.M."/>
            <person name="Foster-Nyarko E."/>
            <person name="Jarju S."/>
            <person name="Secka A."/>
            <person name="Antonio M."/>
            <person name="Oren A."/>
            <person name="Chaudhuri R."/>
            <person name="La Ragione R.M."/>
            <person name="Hildebrand F."/>
            <person name="Pallen M.J."/>
        </authorList>
    </citation>
    <scope>NUCLEOTIDE SEQUENCE [LARGE SCALE GENOMIC DNA]</scope>
    <source>
        <strain evidence="2 3">Re1</strain>
    </source>
</reference>
<feature type="transmembrane region" description="Helical" evidence="1">
    <location>
        <begin position="445"/>
        <end position="467"/>
    </location>
</feature>
<feature type="transmembrane region" description="Helical" evidence="1">
    <location>
        <begin position="371"/>
        <end position="394"/>
    </location>
</feature>
<protein>
    <recommendedName>
        <fullName evidence="4">4-amino-4-deoxy-L-arabinose transferase</fullName>
    </recommendedName>
</protein>
<feature type="transmembrane region" description="Helical" evidence="1">
    <location>
        <begin position="331"/>
        <end position="349"/>
    </location>
</feature>
<feature type="transmembrane region" description="Helical" evidence="1">
    <location>
        <begin position="248"/>
        <end position="267"/>
    </location>
</feature>
<feature type="transmembrane region" description="Helical" evidence="1">
    <location>
        <begin position="279"/>
        <end position="295"/>
    </location>
</feature>